<dbReference type="KEGG" id="sgs:AVL59_25315"/>
<dbReference type="AlphaFoldDB" id="A0A1B1B0T1"/>
<dbReference type="GO" id="GO:0016491">
    <property type="term" value="F:oxidoreductase activity"/>
    <property type="evidence" value="ECO:0007669"/>
    <property type="project" value="UniProtKB-KW"/>
</dbReference>
<proteinExistence type="predicted"/>
<organism evidence="3 5">
    <name type="scientific">Streptomyces griseochromogenes</name>
    <dbReference type="NCBI Taxonomy" id="68214"/>
    <lineage>
        <taxon>Bacteria</taxon>
        <taxon>Bacillati</taxon>
        <taxon>Actinomycetota</taxon>
        <taxon>Actinomycetes</taxon>
        <taxon>Kitasatosporales</taxon>
        <taxon>Streptomycetaceae</taxon>
        <taxon>Streptomyces</taxon>
    </lineage>
</organism>
<dbReference type="STRING" id="68214.AVL59_25315"/>
<evidence type="ECO:0000313" key="4">
    <source>
        <dbReference type="EMBL" id="MBP2055323.1"/>
    </source>
</evidence>
<dbReference type="InterPro" id="IPR018170">
    <property type="entry name" value="Aldo/ket_reductase_CS"/>
</dbReference>
<dbReference type="PANTHER" id="PTHR43364">
    <property type="entry name" value="NADH-SPECIFIC METHYLGLYOXAL REDUCTASE-RELATED"/>
    <property type="match status" value="1"/>
</dbReference>
<dbReference type="RefSeq" id="WP_067308484.1">
    <property type="nucleotide sequence ID" value="NZ_CP016279.1"/>
</dbReference>
<keyword evidence="6" id="KW-1185">Reference proteome</keyword>
<dbReference type="FunFam" id="3.20.20.100:FF:000004">
    <property type="entry name" value="Oxidoreductase, aldo/keto reductase"/>
    <property type="match status" value="1"/>
</dbReference>
<evidence type="ECO:0000313" key="6">
    <source>
        <dbReference type="Proteomes" id="UP001519309"/>
    </source>
</evidence>
<keyword evidence="1" id="KW-0560">Oxidoreductase</keyword>
<protein>
    <submittedName>
        <fullName evidence="3">Aldo/keto reductase</fullName>
    </submittedName>
    <submittedName>
        <fullName evidence="4">Aryl-alcohol dehydrogenase-like predicted oxidoreductase</fullName>
    </submittedName>
</protein>
<dbReference type="OrthoDB" id="9768793at2"/>
<dbReference type="PANTHER" id="PTHR43364:SF18">
    <property type="entry name" value="OXIDOREDUCTASE"/>
    <property type="match status" value="1"/>
</dbReference>
<evidence type="ECO:0000259" key="2">
    <source>
        <dbReference type="Pfam" id="PF00248"/>
    </source>
</evidence>
<dbReference type="CDD" id="cd19091">
    <property type="entry name" value="AKR_PsAKR"/>
    <property type="match status" value="1"/>
</dbReference>
<dbReference type="SUPFAM" id="SSF51430">
    <property type="entry name" value="NAD(P)-linked oxidoreductase"/>
    <property type="match status" value="1"/>
</dbReference>
<feature type="domain" description="NADP-dependent oxidoreductase" evidence="2">
    <location>
        <begin position="16"/>
        <end position="318"/>
    </location>
</feature>
<evidence type="ECO:0000256" key="1">
    <source>
        <dbReference type="ARBA" id="ARBA00023002"/>
    </source>
</evidence>
<reference evidence="4 6" key="2">
    <citation type="submission" date="2021-03" db="EMBL/GenBank/DDBJ databases">
        <title>Genomic Encyclopedia of Type Strains, Phase IV (KMG-IV): sequencing the most valuable type-strain genomes for metagenomic binning, comparative biology and taxonomic classification.</title>
        <authorList>
            <person name="Goeker M."/>
        </authorList>
    </citation>
    <scope>NUCLEOTIDE SEQUENCE [LARGE SCALE GENOMIC DNA]</scope>
    <source>
        <strain evidence="4 6">DSM 40499</strain>
    </source>
</reference>
<evidence type="ECO:0000313" key="5">
    <source>
        <dbReference type="Proteomes" id="UP000092659"/>
    </source>
</evidence>
<dbReference type="EMBL" id="JAGGLP010000028">
    <property type="protein sequence ID" value="MBP2055323.1"/>
    <property type="molecule type" value="Genomic_DNA"/>
</dbReference>
<dbReference type="Pfam" id="PF00248">
    <property type="entry name" value="Aldo_ket_red"/>
    <property type="match status" value="1"/>
</dbReference>
<gene>
    <name evidence="3" type="ORF">AVL59_25315</name>
    <name evidence="4" type="ORF">J2Z21_008337</name>
</gene>
<dbReference type="PRINTS" id="PR00069">
    <property type="entry name" value="ALDKETRDTASE"/>
</dbReference>
<dbReference type="EMBL" id="CP016279">
    <property type="protein sequence ID" value="ANP52414.1"/>
    <property type="molecule type" value="Genomic_DNA"/>
</dbReference>
<dbReference type="GO" id="GO:0005829">
    <property type="term" value="C:cytosol"/>
    <property type="evidence" value="ECO:0007669"/>
    <property type="project" value="TreeGrafter"/>
</dbReference>
<dbReference type="PROSITE" id="PS00062">
    <property type="entry name" value="ALDOKETO_REDUCTASE_2"/>
    <property type="match status" value="1"/>
</dbReference>
<dbReference type="Gene3D" id="3.20.20.100">
    <property type="entry name" value="NADP-dependent oxidoreductase domain"/>
    <property type="match status" value="1"/>
</dbReference>
<name>A0A1B1B0T1_9ACTN</name>
<dbReference type="InterPro" id="IPR050523">
    <property type="entry name" value="AKR_Detox_Biosynth"/>
</dbReference>
<evidence type="ECO:0000313" key="3">
    <source>
        <dbReference type="EMBL" id="ANP52414.1"/>
    </source>
</evidence>
<dbReference type="Proteomes" id="UP000092659">
    <property type="component" value="Chromosome"/>
</dbReference>
<accession>A0A1B1B0T1</accession>
<dbReference type="InterPro" id="IPR023210">
    <property type="entry name" value="NADP_OxRdtase_dom"/>
</dbReference>
<dbReference type="InterPro" id="IPR020471">
    <property type="entry name" value="AKR"/>
</dbReference>
<dbReference type="InterPro" id="IPR036812">
    <property type="entry name" value="NAD(P)_OxRdtase_dom_sf"/>
</dbReference>
<dbReference type="Proteomes" id="UP001519309">
    <property type="component" value="Unassembled WGS sequence"/>
</dbReference>
<reference evidence="3 5" key="1">
    <citation type="submission" date="2016-06" db="EMBL/GenBank/DDBJ databases">
        <title>Complete genome sequence of Streptomyces griseochromogenes ATCC 14511, the Blasticidin S producer.</title>
        <authorList>
            <person name="Wu L."/>
        </authorList>
    </citation>
    <scope>NUCLEOTIDE SEQUENCE [LARGE SCALE GENOMIC DNA]</scope>
    <source>
        <strain evidence="3 5">ATCC 14511</strain>
    </source>
</reference>
<sequence length="352" mass="38272">MEYRRLGASGLKVPALSFGAGTFGGQGPLFGAWGNTDAREARRLVDICLDAGITMFDTADVYSGGASEQVLGDAIKGRRDQVIVSTKTSLPMGDGPGDAGSSRSRLITACEDALRRLSTDYIDLFQLHAFDAGTPIEETLSTLDDLVRAGKVRYLGVSNFSGWQAMKSLAISDRYGHSRYIAHQVYYSLVGRDYEWELMPLGLDQGLGALVWSPLGWGRLTGKVRRDQPLPAGSRLHNTADYGPPVDDEHLYRVIDALDEIAQETGKAIPQIAINWLLQRPTVSSVIIGARNEEQLRQNLGAVGWALTPDQMAKLDAASGRTAPYPYFPYQRQEGFARLNPPVGDLTPVTAA</sequence>